<dbReference type="Gene3D" id="3.90.470.20">
    <property type="entry name" value="4'-phosphopantetheinyl transferase domain"/>
    <property type="match status" value="2"/>
</dbReference>
<keyword evidence="2 5" id="KW-0808">Transferase</keyword>
<feature type="domain" description="4'-phosphopantetheinyl transferase N-terminal" evidence="4">
    <location>
        <begin position="24"/>
        <end position="104"/>
    </location>
</feature>
<evidence type="ECO:0000313" key="5">
    <source>
        <dbReference type="EMBL" id="TCN17539.1"/>
    </source>
</evidence>
<dbReference type="EMBL" id="SLVV01000025">
    <property type="protein sequence ID" value="TCN17539.1"/>
    <property type="molecule type" value="Genomic_DNA"/>
</dbReference>
<dbReference type="GO" id="GO:0000287">
    <property type="term" value="F:magnesium ion binding"/>
    <property type="evidence" value="ECO:0007669"/>
    <property type="project" value="InterPro"/>
</dbReference>
<feature type="domain" description="4'-phosphopantetheinyl transferase" evidence="3">
    <location>
        <begin position="110"/>
        <end position="212"/>
    </location>
</feature>
<comment type="caution">
    <text evidence="5">The sequence shown here is derived from an EMBL/GenBank/DDBJ whole genome shotgun (WGS) entry which is preliminary data.</text>
</comment>
<evidence type="ECO:0000259" key="3">
    <source>
        <dbReference type="Pfam" id="PF01648"/>
    </source>
</evidence>
<comment type="similarity">
    <text evidence="1">Belongs to the P-Pant transferase superfamily. Gsp/Sfp/HetI/AcpT family.</text>
</comment>
<gene>
    <name evidence="5" type="ORF">EV146_1254</name>
</gene>
<evidence type="ECO:0000256" key="1">
    <source>
        <dbReference type="ARBA" id="ARBA00010990"/>
    </source>
</evidence>
<dbReference type="InterPro" id="IPR037143">
    <property type="entry name" value="4-PPantetheinyl_Trfase_dom_sf"/>
</dbReference>
<evidence type="ECO:0000256" key="2">
    <source>
        <dbReference type="ARBA" id="ARBA00022679"/>
    </source>
</evidence>
<accession>A0A4R2AXM1</accession>
<dbReference type="GO" id="GO:0008897">
    <property type="term" value="F:holo-[acyl-carrier-protein] synthase activity"/>
    <property type="evidence" value="ECO:0007669"/>
    <property type="project" value="InterPro"/>
</dbReference>
<dbReference type="Pfam" id="PF22624">
    <property type="entry name" value="AASDHPPT_N"/>
    <property type="match status" value="1"/>
</dbReference>
<dbReference type="Proteomes" id="UP000295689">
    <property type="component" value="Unassembled WGS sequence"/>
</dbReference>
<name>A0A4R2AXM1_9BACI</name>
<evidence type="ECO:0000259" key="4">
    <source>
        <dbReference type="Pfam" id="PF22624"/>
    </source>
</evidence>
<dbReference type="AlphaFoldDB" id="A0A4R2AXM1"/>
<dbReference type="Pfam" id="PF01648">
    <property type="entry name" value="ACPS"/>
    <property type="match status" value="1"/>
</dbReference>
<dbReference type="PANTHER" id="PTHR12215:SF10">
    <property type="entry name" value="L-AMINOADIPATE-SEMIALDEHYDE DEHYDROGENASE-PHOSPHOPANTETHEINYL TRANSFERASE"/>
    <property type="match status" value="1"/>
</dbReference>
<protein>
    <submittedName>
        <fullName evidence="5">4'-phosphopantetheinyl transferase</fullName>
    </submittedName>
</protein>
<dbReference type="PANTHER" id="PTHR12215">
    <property type="entry name" value="PHOSPHOPANTETHEINE TRANSFERASE"/>
    <property type="match status" value="1"/>
</dbReference>
<dbReference type="InterPro" id="IPR050559">
    <property type="entry name" value="P-Pant_transferase_sf"/>
</dbReference>
<proteinExistence type="inferred from homology"/>
<keyword evidence="6" id="KW-1185">Reference proteome</keyword>
<dbReference type="GO" id="GO:0005829">
    <property type="term" value="C:cytosol"/>
    <property type="evidence" value="ECO:0007669"/>
    <property type="project" value="TreeGrafter"/>
</dbReference>
<reference evidence="5 6" key="1">
    <citation type="journal article" date="2015" name="Stand. Genomic Sci.">
        <title>Genomic Encyclopedia of Bacterial and Archaeal Type Strains, Phase III: the genomes of soil and plant-associated and newly described type strains.</title>
        <authorList>
            <person name="Whitman W.B."/>
            <person name="Woyke T."/>
            <person name="Klenk H.P."/>
            <person name="Zhou Y."/>
            <person name="Lilburn T.G."/>
            <person name="Beck B.J."/>
            <person name="De Vos P."/>
            <person name="Vandamme P."/>
            <person name="Eisen J.A."/>
            <person name="Garrity G."/>
            <person name="Hugenholtz P."/>
            <person name="Kyrpides N.C."/>
        </authorList>
    </citation>
    <scope>NUCLEOTIDE SEQUENCE [LARGE SCALE GENOMIC DNA]</scope>
    <source>
        <strain evidence="5 6">CV53</strain>
    </source>
</reference>
<organism evidence="5 6">
    <name type="scientific">Mesobacillus foraminis</name>
    <dbReference type="NCBI Taxonomy" id="279826"/>
    <lineage>
        <taxon>Bacteria</taxon>
        <taxon>Bacillati</taxon>
        <taxon>Bacillota</taxon>
        <taxon>Bacilli</taxon>
        <taxon>Bacillales</taxon>
        <taxon>Bacillaceae</taxon>
        <taxon>Mesobacillus</taxon>
    </lineage>
</organism>
<evidence type="ECO:0000313" key="6">
    <source>
        <dbReference type="Proteomes" id="UP000295689"/>
    </source>
</evidence>
<sequence length="247" mass="27713">MLIMITLYAVKSTVGWDTIESEGSLETVPPAERLRILKFKKNEDKTRALLAILLSRYALAKALQTQEDELVIERDEYGRPFLASPHWEGDFNLSHSGEWVVCAVTSKGKIGVDVEKVEEVDINLFKGVLTSRELELLAGSKGEAIPVFYSLWSRKESFVKALGTGLSQPIDKFEFVAEPAVDGYQVRLTDAGILPSWKCKDFSLDKGYSLAVSTDQPSFPKIINFVSTAELFSTPLQTRSMWYHCEH</sequence>
<dbReference type="SUPFAM" id="SSF56214">
    <property type="entry name" value="4'-phosphopantetheinyl transferase"/>
    <property type="match status" value="2"/>
</dbReference>
<dbReference type="GO" id="GO:0019878">
    <property type="term" value="P:lysine biosynthetic process via aminoadipic acid"/>
    <property type="evidence" value="ECO:0007669"/>
    <property type="project" value="TreeGrafter"/>
</dbReference>
<dbReference type="InterPro" id="IPR008278">
    <property type="entry name" value="4-PPantetheinyl_Trfase_dom"/>
</dbReference>
<dbReference type="InterPro" id="IPR055066">
    <property type="entry name" value="AASDHPPT_N"/>
</dbReference>